<dbReference type="PANTHER" id="PTHR33693:SF9">
    <property type="entry name" value="TYPE-4 URACIL-DNA GLYCOSYLASE"/>
    <property type="match status" value="1"/>
</dbReference>
<evidence type="ECO:0000256" key="8">
    <source>
        <dbReference type="ARBA" id="ARBA00023014"/>
    </source>
</evidence>
<evidence type="ECO:0000313" key="12">
    <source>
        <dbReference type="EMBL" id="MBB5208125.1"/>
    </source>
</evidence>
<dbReference type="GO" id="GO:0097506">
    <property type="term" value="F:deaminated base DNA N-glycosylase activity"/>
    <property type="evidence" value="ECO:0007669"/>
    <property type="project" value="UniProtKB-ARBA"/>
</dbReference>
<protein>
    <recommendedName>
        <fullName evidence="2">Type-4 uracil-DNA glycosylase</fullName>
    </recommendedName>
</protein>
<dbReference type="InterPro" id="IPR023875">
    <property type="entry name" value="DNA_repair_put"/>
</dbReference>
<feature type="region of interest" description="Disordered" evidence="10">
    <location>
        <begin position="39"/>
        <end position="84"/>
    </location>
</feature>
<dbReference type="InterPro" id="IPR005273">
    <property type="entry name" value="Ura-DNA_glyco_family4"/>
</dbReference>
<evidence type="ECO:0000259" key="11">
    <source>
        <dbReference type="SMART" id="SM00986"/>
    </source>
</evidence>
<keyword evidence="7" id="KW-0408">Iron</keyword>
<dbReference type="InterPro" id="IPR025404">
    <property type="entry name" value="DUF4130"/>
</dbReference>
<name>A0A7W8D7B3_9GAMM</name>
<keyword evidence="4" id="KW-0479">Metal-binding</keyword>
<evidence type="ECO:0000256" key="5">
    <source>
        <dbReference type="ARBA" id="ARBA00022763"/>
    </source>
</evidence>
<dbReference type="PANTHER" id="PTHR33693">
    <property type="entry name" value="TYPE-5 URACIL-DNA GLYCOSYLASE"/>
    <property type="match status" value="1"/>
</dbReference>
<keyword evidence="13" id="KW-1185">Reference proteome</keyword>
<keyword evidence="3" id="KW-0004">4Fe-4S</keyword>
<comment type="caution">
    <text evidence="12">The sequence shown here is derived from an EMBL/GenBank/DDBJ whole genome shotgun (WGS) entry which is preliminary data.</text>
</comment>
<keyword evidence="12" id="KW-0808">Transferase</keyword>
<gene>
    <name evidence="12" type="ORF">HNQ52_001654</name>
</gene>
<evidence type="ECO:0000256" key="4">
    <source>
        <dbReference type="ARBA" id="ARBA00022723"/>
    </source>
</evidence>
<feature type="compositionally biased region" description="Low complexity" evidence="10">
    <location>
        <begin position="55"/>
        <end position="64"/>
    </location>
</feature>
<evidence type="ECO:0000256" key="10">
    <source>
        <dbReference type="SAM" id="MobiDB-lite"/>
    </source>
</evidence>
<dbReference type="CDD" id="cd10030">
    <property type="entry name" value="UDG-F4_TTUDGA_SPO1dp_like"/>
    <property type="match status" value="1"/>
</dbReference>
<proteinExistence type="inferred from homology"/>
<evidence type="ECO:0000256" key="1">
    <source>
        <dbReference type="ARBA" id="ARBA00006521"/>
    </source>
</evidence>
<evidence type="ECO:0000313" key="13">
    <source>
        <dbReference type="Proteomes" id="UP000521199"/>
    </source>
</evidence>
<sequence length="498" mass="56385">MPEQRRVVALQFHASANEWREHARALLADDVPPENIDWVGPDDRGLFDTAPADVPTHTSTAHSPSPSPRRTPGPSDVARASRTTPRVPRDFVDALPWFLSHSDPQRFALAYRMLWRIVHGEPRLLERITDPDVFRLRDMHSAVRRDHHKMKAFVRFREIDAGDGAPAFIAWFEPTHYIVDLASTFFAKRFTSMRWSILTPYRSVHWDGDALNFTPGASKSDAPDDDRLEALWRTYYVNIFNPARLKTDAMQREMPVKYWKNLPEAQLIAPLVRDASRRMDAMVDAAPTQPRKRFPAPAPLPQPIAADDLDALRIAARACRACPLWEPATQTVFGEGPEDAETVLIGEQPGDQEDLAGRPFVGPAGQVLDRALGELGLPREAMYLTNAVKHFKFEPRGRMRLHKRASVAEQNACRHWLDAEIRRVKPRRIVCLGATAAQAVFGRDFALLRERGRWIELDAHTRAFATVHPSYLLRLPAHEQDAGYAAFVRDLALLRDAA</sequence>
<dbReference type="Pfam" id="PF13566">
    <property type="entry name" value="DUF4130"/>
    <property type="match status" value="1"/>
</dbReference>
<dbReference type="SMART" id="SM00986">
    <property type="entry name" value="UDG"/>
    <property type="match status" value="1"/>
</dbReference>
<dbReference type="Proteomes" id="UP000521199">
    <property type="component" value="Unassembled WGS sequence"/>
</dbReference>
<dbReference type="Gene3D" id="3.40.470.10">
    <property type="entry name" value="Uracil-DNA glycosylase-like domain"/>
    <property type="match status" value="1"/>
</dbReference>
<dbReference type="SUPFAM" id="SSF52141">
    <property type="entry name" value="Uracil-DNA glycosylase-like"/>
    <property type="match status" value="1"/>
</dbReference>
<keyword evidence="6" id="KW-0378">Hydrolase</keyword>
<reference evidence="12 13" key="1">
    <citation type="submission" date="2020-08" db="EMBL/GenBank/DDBJ databases">
        <title>Genomic Encyclopedia of Type Strains, Phase IV (KMG-IV): sequencing the most valuable type-strain genomes for metagenomic binning, comparative biology and taxonomic classification.</title>
        <authorList>
            <person name="Goeker M."/>
        </authorList>
    </citation>
    <scope>NUCLEOTIDE SEQUENCE [LARGE SCALE GENOMIC DNA]</scope>
    <source>
        <strain evidence="12 13">DSM 24163</strain>
    </source>
</reference>
<feature type="domain" description="Uracil-DNA glycosylase-like" evidence="11">
    <location>
        <begin position="333"/>
        <end position="492"/>
    </location>
</feature>
<dbReference type="RefSeq" id="WP_183960625.1">
    <property type="nucleotide sequence ID" value="NZ_JACHHP010000002.1"/>
</dbReference>
<dbReference type="NCBIfam" id="TIGR00758">
    <property type="entry name" value="UDG_fam4"/>
    <property type="match status" value="1"/>
</dbReference>
<dbReference type="GO" id="GO:0051539">
    <property type="term" value="F:4 iron, 4 sulfur cluster binding"/>
    <property type="evidence" value="ECO:0007669"/>
    <property type="project" value="UniProtKB-KW"/>
</dbReference>
<dbReference type="InterPro" id="IPR005122">
    <property type="entry name" value="Uracil-DNA_glycosylase-like"/>
</dbReference>
<dbReference type="GO" id="GO:0046872">
    <property type="term" value="F:metal ion binding"/>
    <property type="evidence" value="ECO:0007669"/>
    <property type="project" value="UniProtKB-KW"/>
</dbReference>
<keyword evidence="5" id="KW-0227">DNA damage</keyword>
<evidence type="ECO:0000256" key="2">
    <source>
        <dbReference type="ARBA" id="ARBA00019403"/>
    </source>
</evidence>
<keyword evidence="12" id="KW-0548">Nucleotidyltransferase</keyword>
<evidence type="ECO:0000256" key="9">
    <source>
        <dbReference type="ARBA" id="ARBA00023204"/>
    </source>
</evidence>
<evidence type="ECO:0000256" key="3">
    <source>
        <dbReference type="ARBA" id="ARBA00022485"/>
    </source>
</evidence>
<dbReference type="InterPro" id="IPR036895">
    <property type="entry name" value="Uracil-DNA_glycosylase-like_sf"/>
</dbReference>
<accession>A0A7W8D7B3</accession>
<dbReference type="NCBIfam" id="TIGR03914">
    <property type="entry name" value="UDG_fam_dom"/>
    <property type="match status" value="1"/>
</dbReference>
<dbReference type="NCBIfam" id="TIGR03915">
    <property type="entry name" value="SAM_7_link_chp"/>
    <property type="match status" value="1"/>
</dbReference>
<keyword evidence="9" id="KW-0234">DNA repair</keyword>
<dbReference type="SMART" id="SM00987">
    <property type="entry name" value="UreE_C"/>
    <property type="match status" value="1"/>
</dbReference>
<dbReference type="GO" id="GO:0016779">
    <property type="term" value="F:nucleotidyltransferase activity"/>
    <property type="evidence" value="ECO:0007669"/>
    <property type="project" value="UniProtKB-KW"/>
</dbReference>
<dbReference type="InterPro" id="IPR051536">
    <property type="entry name" value="UDG_Type-4/5"/>
</dbReference>
<comment type="similarity">
    <text evidence="1">Belongs to the uracil-DNA glycosylase (UDG) superfamily. Type 4 (UDGa) family.</text>
</comment>
<evidence type="ECO:0000256" key="6">
    <source>
        <dbReference type="ARBA" id="ARBA00022801"/>
    </source>
</evidence>
<dbReference type="Pfam" id="PF03167">
    <property type="entry name" value="UDG"/>
    <property type="match status" value="1"/>
</dbReference>
<evidence type="ECO:0000256" key="7">
    <source>
        <dbReference type="ARBA" id="ARBA00023004"/>
    </source>
</evidence>
<keyword evidence="8" id="KW-0411">Iron-sulfur</keyword>
<organism evidence="12 13">
    <name type="scientific">Chiayiivirga flava</name>
    <dbReference type="NCBI Taxonomy" id="659595"/>
    <lineage>
        <taxon>Bacteria</taxon>
        <taxon>Pseudomonadati</taxon>
        <taxon>Pseudomonadota</taxon>
        <taxon>Gammaproteobacteria</taxon>
        <taxon>Lysobacterales</taxon>
        <taxon>Lysobacteraceae</taxon>
        <taxon>Chiayiivirga</taxon>
    </lineage>
</organism>
<dbReference type="GO" id="GO:0006281">
    <property type="term" value="P:DNA repair"/>
    <property type="evidence" value="ECO:0007669"/>
    <property type="project" value="UniProtKB-KW"/>
</dbReference>
<dbReference type="AlphaFoldDB" id="A0A7W8D7B3"/>
<dbReference type="EMBL" id="JACHHP010000002">
    <property type="protein sequence ID" value="MBB5208125.1"/>
    <property type="molecule type" value="Genomic_DNA"/>
</dbReference>